<dbReference type="GO" id="GO:0032259">
    <property type="term" value="P:methylation"/>
    <property type="evidence" value="ECO:0007669"/>
    <property type="project" value="UniProtKB-KW"/>
</dbReference>
<dbReference type="Gene3D" id="3.40.50.150">
    <property type="entry name" value="Vaccinia Virus protein VP39"/>
    <property type="match status" value="1"/>
</dbReference>
<evidence type="ECO:0000313" key="7">
    <source>
        <dbReference type="Proteomes" id="UP000396788"/>
    </source>
</evidence>
<keyword evidence="5" id="KW-0949">S-adenosyl-L-methionine</keyword>
<evidence type="ECO:0000256" key="5">
    <source>
        <dbReference type="PROSITE-ProRule" id="PRU01016"/>
    </source>
</evidence>
<keyword evidence="1 5" id="KW-0489">Methyltransferase</keyword>
<accession>A0A5E4VXU7</accession>
<comment type="similarity">
    <text evidence="5">Belongs to the class I-like SAM-binding methyltransferase superfamily. C5-methyltransferase family.</text>
</comment>
<protein>
    <submittedName>
        <fullName evidence="6">Modification methylase BspRI</fullName>
        <ecNumber evidence="6">2.1.1.37</ecNumber>
    </submittedName>
</protein>
<evidence type="ECO:0000313" key="6">
    <source>
        <dbReference type="EMBL" id="VVE17242.1"/>
    </source>
</evidence>
<dbReference type="EMBL" id="CABPRY010000006">
    <property type="protein sequence ID" value="VVE17242.1"/>
    <property type="molecule type" value="Genomic_DNA"/>
</dbReference>
<organism evidence="6 7">
    <name type="scientific">Pandoraea cepalis</name>
    <dbReference type="NCBI Taxonomy" id="2508294"/>
    <lineage>
        <taxon>Bacteria</taxon>
        <taxon>Pseudomonadati</taxon>
        <taxon>Pseudomonadota</taxon>
        <taxon>Betaproteobacteria</taxon>
        <taxon>Burkholderiales</taxon>
        <taxon>Burkholderiaceae</taxon>
        <taxon>Pandoraea</taxon>
    </lineage>
</organism>
<dbReference type="PROSITE" id="PS51679">
    <property type="entry name" value="SAM_MT_C5"/>
    <property type="match status" value="1"/>
</dbReference>
<evidence type="ECO:0000256" key="4">
    <source>
        <dbReference type="ARBA" id="ARBA00047422"/>
    </source>
</evidence>
<evidence type="ECO:0000256" key="1">
    <source>
        <dbReference type="ARBA" id="ARBA00022603"/>
    </source>
</evidence>
<feature type="active site" evidence="5">
    <location>
        <position position="220"/>
    </location>
</feature>
<dbReference type="GO" id="GO:0009307">
    <property type="term" value="P:DNA restriction-modification system"/>
    <property type="evidence" value="ECO:0007669"/>
    <property type="project" value="UniProtKB-KW"/>
</dbReference>
<dbReference type="GO" id="GO:0003886">
    <property type="term" value="F:DNA (cytosine-5-)-methyltransferase activity"/>
    <property type="evidence" value="ECO:0007669"/>
    <property type="project" value="UniProtKB-EC"/>
</dbReference>
<evidence type="ECO:0000256" key="3">
    <source>
        <dbReference type="ARBA" id="ARBA00022747"/>
    </source>
</evidence>
<dbReference type="RefSeq" id="WP_246181836.1">
    <property type="nucleotide sequence ID" value="NZ_CABPRY010000006.1"/>
</dbReference>
<keyword evidence="3" id="KW-0680">Restriction system</keyword>
<sequence length="479" mass="52992">MNSKKSLQGMEIRKIGSNRGRPRLWIEGAVASRACFLPGMKISVTLDEEKCMLTLEANESGERVVSKKTVRDRDVPVVDINSENLLGIFVRMGLTAVRLVVQLHRIFVLPIASEVRAKERLDRLKSKLENNEPLLMGSFSSGIGILDRAAHTGFEEAGIRTRLAVANEIRLDCIEHAVERNPVFDGQTILLTAPMQEVVFDNWVMSQLPKLDGLAIGIPCSGASNAGRTKRKLEFPESHPDVGHLVVPFLAAVAQTSPSFVAIECVPGWLNTASAAIARSMLRDLGYVVHETVLNAADWNMLEHRERMCIIAVTQGIEFSFDLVDRPEPRARRLGEIMDAVALDDKCWSPLTYLKEKQLRDEAAGKGFKMTIVNEDSPKVPTLNKTLHKRQSTGTFFQHPENPDLLRIPTLVEHARCKGVWEDMVEGVTQTFGHETCGQAVSVPPFVSVFNALGRALQAFKQATSISFSSFVRADMVAA</sequence>
<evidence type="ECO:0000256" key="2">
    <source>
        <dbReference type="ARBA" id="ARBA00022679"/>
    </source>
</evidence>
<reference evidence="6 7" key="1">
    <citation type="submission" date="2019-08" db="EMBL/GenBank/DDBJ databases">
        <authorList>
            <person name="Peeters C."/>
        </authorList>
    </citation>
    <scope>NUCLEOTIDE SEQUENCE [LARGE SCALE GENOMIC DNA]</scope>
    <source>
        <strain evidence="6 7">LMG 31107</strain>
    </source>
</reference>
<dbReference type="AlphaFoldDB" id="A0A5E4VXU7"/>
<keyword evidence="2 5" id="KW-0808">Transferase</keyword>
<comment type="catalytic activity">
    <reaction evidence="4">
        <text>a 2'-deoxycytidine in DNA + S-adenosyl-L-methionine = a 5-methyl-2'-deoxycytidine in DNA + S-adenosyl-L-homocysteine + H(+)</text>
        <dbReference type="Rhea" id="RHEA:13681"/>
        <dbReference type="Rhea" id="RHEA-COMP:11369"/>
        <dbReference type="Rhea" id="RHEA-COMP:11370"/>
        <dbReference type="ChEBI" id="CHEBI:15378"/>
        <dbReference type="ChEBI" id="CHEBI:57856"/>
        <dbReference type="ChEBI" id="CHEBI:59789"/>
        <dbReference type="ChEBI" id="CHEBI:85452"/>
        <dbReference type="ChEBI" id="CHEBI:85454"/>
        <dbReference type="EC" id="2.1.1.37"/>
    </reaction>
</comment>
<dbReference type="SUPFAM" id="SSF53335">
    <property type="entry name" value="S-adenosyl-L-methionine-dependent methyltransferases"/>
    <property type="match status" value="1"/>
</dbReference>
<name>A0A5E4VXU7_9BURK</name>
<dbReference type="Proteomes" id="UP000396788">
    <property type="component" value="Unassembled WGS sequence"/>
</dbReference>
<dbReference type="Pfam" id="PF00145">
    <property type="entry name" value="DNA_methylase"/>
    <property type="match status" value="1"/>
</dbReference>
<dbReference type="EC" id="2.1.1.37" evidence="6"/>
<dbReference type="InterPro" id="IPR001525">
    <property type="entry name" value="C5_MeTfrase"/>
</dbReference>
<proteinExistence type="inferred from homology"/>
<gene>
    <name evidence="6" type="primary">bspRIM</name>
    <name evidence="6" type="ORF">PCE31107_02959</name>
</gene>
<dbReference type="InterPro" id="IPR029063">
    <property type="entry name" value="SAM-dependent_MTases_sf"/>
</dbReference>